<evidence type="ECO:0000256" key="7">
    <source>
        <dbReference type="RuleBase" id="RU000304"/>
    </source>
</evidence>
<dbReference type="InterPro" id="IPR008271">
    <property type="entry name" value="Ser/Thr_kinase_AS"/>
</dbReference>
<dbReference type="PROSITE" id="PS00108">
    <property type="entry name" value="PROTEIN_KINASE_ST"/>
    <property type="match status" value="1"/>
</dbReference>
<dbReference type="EMBL" id="JAIXMP010000001">
    <property type="protein sequence ID" value="KAI9278574.1"/>
    <property type="molecule type" value="Genomic_DNA"/>
</dbReference>
<dbReference type="SMART" id="SM00220">
    <property type="entry name" value="S_TKc"/>
    <property type="match status" value="1"/>
</dbReference>
<dbReference type="InterPro" id="IPR000719">
    <property type="entry name" value="Prot_kinase_dom"/>
</dbReference>
<evidence type="ECO:0000256" key="1">
    <source>
        <dbReference type="ARBA" id="ARBA00022527"/>
    </source>
</evidence>
<accession>A0AAD5KQI1</accession>
<feature type="region of interest" description="Disordered" evidence="8">
    <location>
        <begin position="342"/>
        <end position="371"/>
    </location>
</feature>
<evidence type="ECO:0000256" key="2">
    <source>
        <dbReference type="ARBA" id="ARBA00022679"/>
    </source>
</evidence>
<keyword evidence="2" id="KW-0808">Transferase</keyword>
<evidence type="ECO:0000256" key="8">
    <source>
        <dbReference type="SAM" id="MobiDB-lite"/>
    </source>
</evidence>
<dbReference type="GO" id="GO:0005524">
    <property type="term" value="F:ATP binding"/>
    <property type="evidence" value="ECO:0007669"/>
    <property type="project" value="UniProtKB-UniRule"/>
</dbReference>
<feature type="region of interest" description="Disordered" evidence="8">
    <location>
        <begin position="396"/>
        <end position="426"/>
    </location>
</feature>
<keyword evidence="4 10" id="KW-0418">Kinase</keyword>
<keyword evidence="11" id="KW-1185">Reference proteome</keyword>
<name>A0AAD5KQI1_9FUNG</name>
<evidence type="ECO:0000256" key="6">
    <source>
        <dbReference type="PROSITE-ProRule" id="PRU10141"/>
    </source>
</evidence>
<dbReference type="PANTHER" id="PTHR43895:SF165">
    <property type="entry name" value="PROTEIN KINASE DOMAIN-CONTAINING PROTEIN"/>
    <property type="match status" value="1"/>
</dbReference>
<dbReference type="SUPFAM" id="SSF56112">
    <property type="entry name" value="Protein kinase-like (PK-like)"/>
    <property type="match status" value="1"/>
</dbReference>
<gene>
    <name evidence="10" type="ORF">BDA99DRAFT_492523</name>
</gene>
<feature type="binding site" evidence="6">
    <location>
        <position position="57"/>
    </location>
    <ligand>
        <name>ATP</name>
        <dbReference type="ChEBI" id="CHEBI:30616"/>
    </ligand>
</feature>
<keyword evidence="1 7" id="KW-0723">Serine/threonine-protein kinase</keyword>
<dbReference type="InterPro" id="IPR011009">
    <property type="entry name" value="Kinase-like_dom_sf"/>
</dbReference>
<evidence type="ECO:0000313" key="11">
    <source>
        <dbReference type="Proteomes" id="UP001209540"/>
    </source>
</evidence>
<dbReference type="Pfam" id="PF00069">
    <property type="entry name" value="Pkinase"/>
    <property type="match status" value="1"/>
</dbReference>
<dbReference type="InterPro" id="IPR017441">
    <property type="entry name" value="Protein_kinase_ATP_BS"/>
</dbReference>
<reference evidence="10" key="1">
    <citation type="journal article" date="2022" name="IScience">
        <title>Evolution of zygomycete secretomes and the origins of terrestrial fungal ecologies.</title>
        <authorList>
            <person name="Chang Y."/>
            <person name="Wang Y."/>
            <person name="Mondo S."/>
            <person name="Ahrendt S."/>
            <person name="Andreopoulos W."/>
            <person name="Barry K."/>
            <person name="Beard J."/>
            <person name="Benny G.L."/>
            <person name="Blankenship S."/>
            <person name="Bonito G."/>
            <person name="Cuomo C."/>
            <person name="Desiro A."/>
            <person name="Gervers K.A."/>
            <person name="Hundley H."/>
            <person name="Kuo A."/>
            <person name="LaButti K."/>
            <person name="Lang B.F."/>
            <person name="Lipzen A."/>
            <person name="O'Donnell K."/>
            <person name="Pangilinan J."/>
            <person name="Reynolds N."/>
            <person name="Sandor L."/>
            <person name="Smith M.E."/>
            <person name="Tsang A."/>
            <person name="Grigoriev I.V."/>
            <person name="Stajich J.E."/>
            <person name="Spatafora J.W."/>
        </authorList>
    </citation>
    <scope>NUCLEOTIDE SEQUENCE</scope>
    <source>
        <strain evidence="10">RSA 2281</strain>
    </source>
</reference>
<dbReference type="PROSITE" id="PS50011">
    <property type="entry name" value="PROTEIN_KINASE_DOM"/>
    <property type="match status" value="1"/>
</dbReference>
<evidence type="ECO:0000259" key="9">
    <source>
        <dbReference type="PROSITE" id="PS50011"/>
    </source>
</evidence>
<evidence type="ECO:0000256" key="3">
    <source>
        <dbReference type="ARBA" id="ARBA00022741"/>
    </source>
</evidence>
<reference evidence="10" key="2">
    <citation type="submission" date="2023-02" db="EMBL/GenBank/DDBJ databases">
        <authorList>
            <consortium name="DOE Joint Genome Institute"/>
            <person name="Mondo S.J."/>
            <person name="Chang Y."/>
            <person name="Wang Y."/>
            <person name="Ahrendt S."/>
            <person name="Andreopoulos W."/>
            <person name="Barry K."/>
            <person name="Beard J."/>
            <person name="Benny G.L."/>
            <person name="Blankenship S."/>
            <person name="Bonito G."/>
            <person name="Cuomo C."/>
            <person name="Desiro A."/>
            <person name="Gervers K.A."/>
            <person name="Hundley H."/>
            <person name="Kuo A."/>
            <person name="LaButti K."/>
            <person name="Lang B.F."/>
            <person name="Lipzen A."/>
            <person name="O'Donnell K."/>
            <person name="Pangilinan J."/>
            <person name="Reynolds N."/>
            <person name="Sandor L."/>
            <person name="Smith M.W."/>
            <person name="Tsang A."/>
            <person name="Grigoriev I.V."/>
            <person name="Stajich J.E."/>
            <person name="Spatafora J.W."/>
        </authorList>
    </citation>
    <scope>NUCLEOTIDE SEQUENCE</scope>
    <source>
        <strain evidence="10">RSA 2281</strain>
    </source>
</reference>
<dbReference type="Gene3D" id="1.10.510.10">
    <property type="entry name" value="Transferase(Phosphotransferase) domain 1"/>
    <property type="match status" value="1"/>
</dbReference>
<evidence type="ECO:0000256" key="5">
    <source>
        <dbReference type="ARBA" id="ARBA00022840"/>
    </source>
</evidence>
<proteinExistence type="inferred from homology"/>
<dbReference type="GO" id="GO:0004674">
    <property type="term" value="F:protein serine/threonine kinase activity"/>
    <property type="evidence" value="ECO:0007669"/>
    <property type="project" value="UniProtKB-KW"/>
</dbReference>
<keyword evidence="3 6" id="KW-0547">Nucleotide-binding</keyword>
<dbReference type="AlphaFoldDB" id="A0AAD5KQI1"/>
<dbReference type="PANTHER" id="PTHR43895">
    <property type="entry name" value="CALCIUM/CALMODULIN-DEPENDENT PROTEIN KINASE KINASE-RELATED"/>
    <property type="match status" value="1"/>
</dbReference>
<comment type="caution">
    <text evidence="10">The sequence shown here is derived from an EMBL/GenBank/DDBJ whole genome shotgun (WGS) entry which is preliminary data.</text>
</comment>
<feature type="domain" description="Protein kinase" evidence="9">
    <location>
        <begin position="28"/>
        <end position="292"/>
    </location>
</feature>
<evidence type="ECO:0000313" key="10">
    <source>
        <dbReference type="EMBL" id="KAI9278574.1"/>
    </source>
</evidence>
<sequence>MTNNNNKNNKNNNNNTILPNGTILHESLEIIKPLGLGAYGRVYLGHDHRNKKHYAVKTLQQEGLDRRQRALQRSEMTLHAKLSHPNIIRLERIVKQDALVHVILEHSPEGDLFTAITERNIYYGHHDRIRRVFLQLIQALRYCHDHHVYHRDLKPENILVFDQGQTLKLADFGLATSELIAKDYGCGSTFYFSPECQGDDLANRKGYATAPNDIWALGIVLINIAAGRNPWRQACLEDETFRAYLADRNYLYKILPISKELNGILKKIFCIDPKRRIGLNELEASIRACKYFTRTPQVERFENNTCLNDTNGGGGYFYGQHHGTSAITSIMPTTPTTPKLQDIFPPSPPTTPQTDRRLSSLFPPNTCSSSSNDTCCSSSSSNVKKEVVITTTTHNSTAITTSNKHHYHRNTITTPPTPSSSISSSS</sequence>
<keyword evidence="5 6" id="KW-0067">ATP-binding</keyword>
<dbReference type="PROSITE" id="PS00107">
    <property type="entry name" value="PROTEIN_KINASE_ATP"/>
    <property type="match status" value="1"/>
</dbReference>
<dbReference type="GO" id="GO:0007165">
    <property type="term" value="P:signal transduction"/>
    <property type="evidence" value="ECO:0007669"/>
    <property type="project" value="TreeGrafter"/>
</dbReference>
<organism evidence="10 11">
    <name type="scientific">Phascolomyces articulosus</name>
    <dbReference type="NCBI Taxonomy" id="60185"/>
    <lineage>
        <taxon>Eukaryota</taxon>
        <taxon>Fungi</taxon>
        <taxon>Fungi incertae sedis</taxon>
        <taxon>Mucoromycota</taxon>
        <taxon>Mucoromycotina</taxon>
        <taxon>Mucoromycetes</taxon>
        <taxon>Mucorales</taxon>
        <taxon>Lichtheimiaceae</taxon>
        <taxon>Phascolomyces</taxon>
    </lineage>
</organism>
<protein>
    <submittedName>
        <fullName evidence="10">Kinase-like domain-containing protein</fullName>
    </submittedName>
</protein>
<dbReference type="Proteomes" id="UP001209540">
    <property type="component" value="Unassembled WGS sequence"/>
</dbReference>
<evidence type="ECO:0000256" key="4">
    <source>
        <dbReference type="ARBA" id="ARBA00022777"/>
    </source>
</evidence>
<comment type="similarity">
    <text evidence="7">Belongs to the protein kinase superfamily.</text>
</comment>
<feature type="compositionally biased region" description="Low complexity" evidence="8">
    <location>
        <begin position="411"/>
        <end position="426"/>
    </location>
</feature>